<reference evidence="1 2" key="1">
    <citation type="submission" date="2023-09" db="EMBL/GenBank/DDBJ databases">
        <title>Multi-omics analysis of a traditional fermented food reveals byproduct-associated fungal strains for waste-to-food upcycling.</title>
        <authorList>
            <consortium name="Lawrence Berkeley National Laboratory"/>
            <person name="Rekdal V.M."/>
            <person name="Villalobos-Escobedo J.M."/>
            <person name="Rodriguez-Valeron N."/>
            <person name="Garcia M.O."/>
            <person name="Vasquez D.P."/>
            <person name="Damayanti I."/>
            <person name="Sorensen P.M."/>
            <person name="Baidoo E.E."/>
            <person name="De Carvalho A.C."/>
            <person name="Riley R."/>
            <person name="Lipzen A."/>
            <person name="He G."/>
            <person name="Yan M."/>
            <person name="Haridas S."/>
            <person name="Daum C."/>
            <person name="Yoshinaga Y."/>
            <person name="Ng V."/>
            <person name="Grigoriev I.V."/>
            <person name="Munk R."/>
            <person name="Nuraida L."/>
            <person name="Wijaya C.H."/>
            <person name="Morales P.-C."/>
            <person name="Keasling J.D."/>
        </authorList>
    </citation>
    <scope>NUCLEOTIDE SEQUENCE [LARGE SCALE GENOMIC DNA]</scope>
    <source>
        <strain evidence="1 2">FGSC 2613</strain>
    </source>
</reference>
<comment type="caution">
    <text evidence="1">The sequence shown here is derived from an EMBL/GenBank/DDBJ whole genome shotgun (WGS) entry which is preliminary data.</text>
</comment>
<sequence>MAVELLPDVYAERRCRRGHASMVDGDIAESLRNARMEVDDVERVERGSRDMRPSPVARLLRLLAWSEHGHRRG</sequence>
<organism evidence="1 2">
    <name type="scientific">Neurospora intermedia</name>
    <dbReference type="NCBI Taxonomy" id="5142"/>
    <lineage>
        <taxon>Eukaryota</taxon>
        <taxon>Fungi</taxon>
        <taxon>Dikarya</taxon>
        <taxon>Ascomycota</taxon>
        <taxon>Pezizomycotina</taxon>
        <taxon>Sordariomycetes</taxon>
        <taxon>Sordariomycetidae</taxon>
        <taxon>Sordariales</taxon>
        <taxon>Sordariaceae</taxon>
        <taxon>Neurospora</taxon>
    </lineage>
</organism>
<keyword evidence="2" id="KW-1185">Reference proteome</keyword>
<dbReference type="Proteomes" id="UP001451303">
    <property type="component" value="Unassembled WGS sequence"/>
</dbReference>
<dbReference type="EMBL" id="JAVLET010000002">
    <property type="protein sequence ID" value="KAL0472882.1"/>
    <property type="molecule type" value="Genomic_DNA"/>
</dbReference>
<protein>
    <submittedName>
        <fullName evidence="1">Uncharacterized protein</fullName>
    </submittedName>
</protein>
<gene>
    <name evidence="1" type="ORF">QR685DRAFT_434477</name>
</gene>
<accession>A0ABR3DJM3</accession>
<proteinExistence type="predicted"/>
<evidence type="ECO:0000313" key="1">
    <source>
        <dbReference type="EMBL" id="KAL0472882.1"/>
    </source>
</evidence>
<name>A0ABR3DJM3_NEUIN</name>
<evidence type="ECO:0000313" key="2">
    <source>
        <dbReference type="Proteomes" id="UP001451303"/>
    </source>
</evidence>